<evidence type="ECO:0008006" key="4">
    <source>
        <dbReference type="Google" id="ProtNLM"/>
    </source>
</evidence>
<organism evidence="2 3">
    <name type="scientific">Novosphingobium bradum</name>
    <dbReference type="NCBI Taxonomy" id="1737444"/>
    <lineage>
        <taxon>Bacteria</taxon>
        <taxon>Pseudomonadati</taxon>
        <taxon>Pseudomonadota</taxon>
        <taxon>Alphaproteobacteria</taxon>
        <taxon>Sphingomonadales</taxon>
        <taxon>Sphingomonadaceae</taxon>
        <taxon>Novosphingobium</taxon>
    </lineage>
</organism>
<name>A0ABV7IVX7_9SPHN</name>
<proteinExistence type="predicted"/>
<dbReference type="Proteomes" id="UP001595604">
    <property type="component" value="Unassembled WGS sequence"/>
</dbReference>
<accession>A0ABV7IVX7</accession>
<dbReference type="RefSeq" id="WP_379510785.1">
    <property type="nucleotide sequence ID" value="NZ_JBHRTQ010000014.1"/>
</dbReference>
<comment type="caution">
    <text evidence="2">The sequence shown here is derived from an EMBL/GenBank/DDBJ whole genome shotgun (WGS) entry which is preliminary data.</text>
</comment>
<evidence type="ECO:0000313" key="3">
    <source>
        <dbReference type="Proteomes" id="UP001595604"/>
    </source>
</evidence>
<reference evidence="3" key="1">
    <citation type="journal article" date="2019" name="Int. J. Syst. Evol. Microbiol.">
        <title>The Global Catalogue of Microorganisms (GCM) 10K type strain sequencing project: providing services to taxonomists for standard genome sequencing and annotation.</title>
        <authorList>
            <consortium name="The Broad Institute Genomics Platform"/>
            <consortium name="The Broad Institute Genome Sequencing Center for Infectious Disease"/>
            <person name="Wu L."/>
            <person name="Ma J."/>
        </authorList>
    </citation>
    <scope>NUCLEOTIDE SEQUENCE [LARGE SCALE GENOMIC DNA]</scope>
    <source>
        <strain evidence="3">KCTC 42984</strain>
    </source>
</reference>
<dbReference type="EMBL" id="JBHRTQ010000014">
    <property type="protein sequence ID" value="MFC3175406.1"/>
    <property type="molecule type" value="Genomic_DNA"/>
</dbReference>
<evidence type="ECO:0000313" key="2">
    <source>
        <dbReference type="EMBL" id="MFC3175406.1"/>
    </source>
</evidence>
<keyword evidence="3" id="KW-1185">Reference proteome</keyword>
<feature type="region of interest" description="Disordered" evidence="1">
    <location>
        <begin position="1"/>
        <end position="25"/>
    </location>
</feature>
<sequence length="231" mass="24194">MTARKNKAKVPAETANNALDARQRDGETKFQAAARAITVPDFRHGQTIAHLYTGQLKHTGAEPGLGDYSATVRQAVDKAANGDLSFASRTLAAQAMTLDAIFTEMARRMACNMGEYLGATETYARIAMKAQAGSRAAIETLAKLHQPREQTVRHVHVNEGGQAVIAEQFHHHGGSGENGQSGGQPQATGTGDPGASPALPCPDPLGPAVPISGGEEQGPVPDARRQGQRGA</sequence>
<gene>
    <name evidence="2" type="ORF">ACFOD9_14200</name>
</gene>
<evidence type="ECO:0000256" key="1">
    <source>
        <dbReference type="SAM" id="MobiDB-lite"/>
    </source>
</evidence>
<feature type="region of interest" description="Disordered" evidence="1">
    <location>
        <begin position="171"/>
        <end position="231"/>
    </location>
</feature>
<protein>
    <recommendedName>
        <fullName evidence="4">Phasin domain-containing protein</fullName>
    </recommendedName>
</protein>